<keyword evidence="4" id="KW-1185">Reference proteome</keyword>
<keyword evidence="1" id="KW-0413">Isomerase</keyword>
<name>A0A5C5ZDE4_9BACT</name>
<dbReference type="InterPro" id="IPR050417">
    <property type="entry name" value="Sugar_Epim/Isomerase"/>
</dbReference>
<dbReference type="PROSITE" id="PS51318">
    <property type="entry name" value="TAT"/>
    <property type="match status" value="1"/>
</dbReference>
<evidence type="ECO:0000313" key="4">
    <source>
        <dbReference type="Proteomes" id="UP000315010"/>
    </source>
</evidence>
<feature type="domain" description="Xylose isomerase-like TIM barrel" evidence="2">
    <location>
        <begin position="67"/>
        <end position="302"/>
    </location>
</feature>
<dbReference type="PANTHER" id="PTHR43489">
    <property type="entry name" value="ISOMERASE"/>
    <property type="match status" value="1"/>
</dbReference>
<comment type="caution">
    <text evidence="3">The sequence shown here is derived from an EMBL/GenBank/DDBJ whole genome shotgun (WGS) entry which is preliminary data.</text>
</comment>
<dbReference type="GO" id="GO:0016853">
    <property type="term" value="F:isomerase activity"/>
    <property type="evidence" value="ECO:0007669"/>
    <property type="project" value="UniProtKB-KW"/>
</dbReference>
<protein>
    <submittedName>
        <fullName evidence="3">Fructoselysine 3-epimerase</fullName>
    </submittedName>
</protein>
<dbReference type="EMBL" id="SJPJ01000001">
    <property type="protein sequence ID" value="TWT84851.1"/>
    <property type="molecule type" value="Genomic_DNA"/>
</dbReference>
<dbReference type="PANTHER" id="PTHR43489:SF7">
    <property type="entry name" value="3-DEHYDRO-D-GULOSIDE 4-EPIMERASE-RELATED"/>
    <property type="match status" value="1"/>
</dbReference>
<dbReference type="AlphaFoldDB" id="A0A5C5ZDE4"/>
<evidence type="ECO:0000259" key="2">
    <source>
        <dbReference type="Pfam" id="PF01261"/>
    </source>
</evidence>
<dbReference type="Gene3D" id="3.20.20.150">
    <property type="entry name" value="Divalent-metal-dependent TIM barrel enzymes"/>
    <property type="match status" value="1"/>
</dbReference>
<dbReference type="RefSeq" id="WP_419194987.1">
    <property type="nucleotide sequence ID" value="NZ_SJPJ01000001.1"/>
</dbReference>
<dbReference type="Pfam" id="PF01261">
    <property type="entry name" value="AP_endonuc_2"/>
    <property type="match status" value="1"/>
</dbReference>
<proteinExistence type="predicted"/>
<dbReference type="InterPro" id="IPR013022">
    <property type="entry name" value="Xyl_isomerase-like_TIM-brl"/>
</dbReference>
<dbReference type="InterPro" id="IPR006311">
    <property type="entry name" value="TAT_signal"/>
</dbReference>
<accession>A0A5C5ZDE4</accession>
<sequence>MKSKHLHLNRRRALQIAVTASLSAGALCCGPVSVNAEELVSGQHKPWLRKTLKFGMIGVDGDLNDKFAAAKQAGFEGVELNAPGFDRHSVKQATNAAKATGLIIDGTVGSDHWQVRHTDPDPAVRAKALASLRQGLQQTADVGADTMLLVAGHGKDGSPSEVDKRALDNISQAVPNAEELGVSILIENVWNEFLYDPNGGTSQTADALAAFIDDFNSPFVGLQFDIGNHWKYGDPAEWIRTLGQRIKKLDIKGFSRKTGRFTKITEGDIDWPTVKEALRDIDYTGWLAAEVSGGNVDRLREISQHLDEALQCNVGTKG</sequence>
<dbReference type="InterPro" id="IPR036237">
    <property type="entry name" value="Xyl_isomerase-like_sf"/>
</dbReference>
<evidence type="ECO:0000313" key="3">
    <source>
        <dbReference type="EMBL" id="TWT84851.1"/>
    </source>
</evidence>
<organism evidence="3 4">
    <name type="scientific">Novipirellula herctigrandis</name>
    <dbReference type="NCBI Taxonomy" id="2527986"/>
    <lineage>
        <taxon>Bacteria</taxon>
        <taxon>Pseudomonadati</taxon>
        <taxon>Planctomycetota</taxon>
        <taxon>Planctomycetia</taxon>
        <taxon>Pirellulales</taxon>
        <taxon>Pirellulaceae</taxon>
        <taxon>Novipirellula</taxon>
    </lineage>
</organism>
<reference evidence="3 4" key="1">
    <citation type="submission" date="2019-02" db="EMBL/GenBank/DDBJ databases">
        <title>Deep-cultivation of Planctomycetes and their phenomic and genomic characterization uncovers novel biology.</title>
        <authorList>
            <person name="Wiegand S."/>
            <person name="Jogler M."/>
            <person name="Boedeker C."/>
            <person name="Pinto D."/>
            <person name="Vollmers J."/>
            <person name="Rivas-Marin E."/>
            <person name="Kohn T."/>
            <person name="Peeters S.H."/>
            <person name="Heuer A."/>
            <person name="Rast P."/>
            <person name="Oberbeckmann S."/>
            <person name="Bunk B."/>
            <person name="Jeske O."/>
            <person name="Meyerdierks A."/>
            <person name="Storesund J.E."/>
            <person name="Kallscheuer N."/>
            <person name="Luecker S."/>
            <person name="Lage O.M."/>
            <person name="Pohl T."/>
            <person name="Merkel B.J."/>
            <person name="Hornburger P."/>
            <person name="Mueller R.-W."/>
            <person name="Bruemmer F."/>
            <person name="Labrenz M."/>
            <person name="Spormann A.M."/>
            <person name="Op Den Camp H."/>
            <person name="Overmann J."/>
            <person name="Amann R."/>
            <person name="Jetten M.S.M."/>
            <person name="Mascher T."/>
            <person name="Medema M.H."/>
            <person name="Devos D.P."/>
            <person name="Kaster A.-K."/>
            <person name="Ovreas L."/>
            <person name="Rohde M."/>
            <person name="Galperin M.Y."/>
            <person name="Jogler C."/>
        </authorList>
    </citation>
    <scope>NUCLEOTIDE SEQUENCE [LARGE SCALE GENOMIC DNA]</scope>
    <source>
        <strain evidence="3 4">CA13</strain>
    </source>
</reference>
<dbReference type="SUPFAM" id="SSF51658">
    <property type="entry name" value="Xylose isomerase-like"/>
    <property type="match status" value="1"/>
</dbReference>
<dbReference type="Proteomes" id="UP000315010">
    <property type="component" value="Unassembled WGS sequence"/>
</dbReference>
<evidence type="ECO:0000256" key="1">
    <source>
        <dbReference type="ARBA" id="ARBA00023235"/>
    </source>
</evidence>
<gene>
    <name evidence="3" type="ORF">CA13_63320</name>
</gene>